<dbReference type="Pfam" id="PF10145">
    <property type="entry name" value="PhageMin_Tail"/>
    <property type="match status" value="1"/>
</dbReference>
<dbReference type="EMBL" id="JAGUCO010000027">
    <property type="protein sequence ID" value="MBS2100697.1"/>
    <property type="molecule type" value="Genomic_DNA"/>
</dbReference>
<evidence type="ECO:0000313" key="4">
    <source>
        <dbReference type="EMBL" id="MBS2100697.1"/>
    </source>
</evidence>
<feature type="region of interest" description="Disordered" evidence="1">
    <location>
        <begin position="587"/>
        <end position="617"/>
    </location>
</feature>
<keyword evidence="2" id="KW-1133">Transmembrane helix</keyword>
<keyword evidence="2" id="KW-0812">Transmembrane</keyword>
<evidence type="ECO:0000256" key="2">
    <source>
        <dbReference type="SAM" id="Phobius"/>
    </source>
</evidence>
<comment type="caution">
    <text evidence="4">The sequence shown here is derived from an EMBL/GenBank/DDBJ whole genome shotgun (WGS) entry which is preliminary data.</text>
</comment>
<organism evidence="4 5">
    <name type="scientific">Carboxylicivirga linearis</name>
    <dbReference type="NCBI Taxonomy" id="1628157"/>
    <lineage>
        <taxon>Bacteria</taxon>
        <taxon>Pseudomonadati</taxon>
        <taxon>Bacteroidota</taxon>
        <taxon>Bacteroidia</taxon>
        <taxon>Marinilabiliales</taxon>
        <taxon>Marinilabiliaceae</taxon>
        <taxon>Carboxylicivirga</taxon>
    </lineage>
</organism>
<proteinExistence type="predicted"/>
<dbReference type="RefSeq" id="WP_212219053.1">
    <property type="nucleotide sequence ID" value="NZ_JAGUCO010000027.1"/>
</dbReference>
<dbReference type="Proteomes" id="UP000708576">
    <property type="component" value="Unassembled WGS sequence"/>
</dbReference>
<feature type="compositionally biased region" description="Low complexity" evidence="1">
    <location>
        <begin position="602"/>
        <end position="612"/>
    </location>
</feature>
<dbReference type="InterPro" id="IPR010090">
    <property type="entry name" value="Phage_tape_meas"/>
</dbReference>
<evidence type="ECO:0000259" key="3">
    <source>
        <dbReference type="Pfam" id="PF10145"/>
    </source>
</evidence>
<reference evidence="4 5" key="1">
    <citation type="journal article" date="2015" name="Int. J. Syst. Evol. Microbiol.">
        <title>Carboxylicivirga linearis sp. nov., isolated from a sea cucumber culture pond.</title>
        <authorList>
            <person name="Wang F.Q."/>
            <person name="Zhou Y.X."/>
            <person name="Lin X.Z."/>
            <person name="Chen G.J."/>
            <person name="Du Z.J."/>
        </authorList>
    </citation>
    <scope>NUCLEOTIDE SEQUENCE [LARGE SCALE GENOMIC DNA]</scope>
    <source>
        <strain evidence="4 5">FB218</strain>
    </source>
</reference>
<feature type="domain" description="Phage tail tape measure protein" evidence="3">
    <location>
        <begin position="124"/>
        <end position="316"/>
    </location>
</feature>
<evidence type="ECO:0000313" key="5">
    <source>
        <dbReference type="Proteomes" id="UP000708576"/>
    </source>
</evidence>
<evidence type="ECO:0000256" key="1">
    <source>
        <dbReference type="SAM" id="MobiDB-lite"/>
    </source>
</evidence>
<gene>
    <name evidence="4" type="ORF">KEM10_20590</name>
</gene>
<dbReference type="NCBIfam" id="TIGR01760">
    <property type="entry name" value="tape_meas_TP901"/>
    <property type="match status" value="1"/>
</dbReference>
<keyword evidence="5" id="KW-1185">Reference proteome</keyword>
<name>A0ABS5K0J4_9BACT</name>
<sequence length="680" mass="73567">MDGQAKVQLLLELKNRMKTGLSEAKKKVNSSVGDMKNKLSELKNHHVKMFSAMRDQIPMFGNALSLLKNPYALIIAGAISLGAIIGTTTKKAAEFNHEFLAIKQLNLDKSQAQLNSYKDSIKSVAFETGQSLVDTTKAFYDIQSATGLYGQEVADITKKVGNFSLMTGAKLPDSVNQTVKAMKAFKLEAKDIDMLLASNAKTVQMGITTFDELARVQTEFAGAASGAGQSVDTANKLFAVFTSIAKDSNTAATMTKSAFEGFTQAGTVKGLKEIGVSMYNAKGEMRDLSAILGDVSGKFKGMTSQQIDEVIAKIGGPEGLRNLFVKLKTGADDFFTTFKKFDETQFDFAKALANAKGDMTVISNMARNRLGVISAEIGEKFLPIWVNVLEKVNNTLSFVWKHFDTIWSVIKNVGIALGVAKVAMIVFNAITAANPIGMIVLAIGALVAGITILIKRTEGWGDVWKGIKLIVGAIIKQIGADFENLWSSATYGLKYLWLQFKSFGQWIKGLFSNIGDAIKLALSGDFSGAKTALTSPIKTAASEEIEQLKAERQKDIDAYKNATVDNAKAVMEGIKLVSNLRWKSKKEAEAEQQESSPFAADGSSGSKSGSTSLNGAGSDSINKITGSAKQVKNITVNIDSFVKGGINTENTNLQKMNPNELEQWMTNMFLRVIRNVETSY</sequence>
<feature type="transmembrane region" description="Helical" evidence="2">
    <location>
        <begin position="436"/>
        <end position="454"/>
    </location>
</feature>
<feature type="transmembrane region" description="Helical" evidence="2">
    <location>
        <begin position="409"/>
        <end position="430"/>
    </location>
</feature>
<accession>A0ABS5K0J4</accession>
<keyword evidence="2" id="KW-0472">Membrane</keyword>
<protein>
    <submittedName>
        <fullName evidence="4">Phage tail tape measure protein</fullName>
    </submittedName>
</protein>